<dbReference type="InterPro" id="IPR013210">
    <property type="entry name" value="LRR_N_plant-typ"/>
</dbReference>
<feature type="signal peptide" evidence="10">
    <location>
        <begin position="1"/>
        <end position="25"/>
    </location>
</feature>
<dbReference type="PROSITE" id="PS51257">
    <property type="entry name" value="PROKAR_LIPOPROTEIN"/>
    <property type="match status" value="1"/>
</dbReference>
<evidence type="ECO:0000313" key="13">
    <source>
        <dbReference type="Proteomes" id="UP000008311"/>
    </source>
</evidence>
<accession>B9RG91</accession>
<sequence>MRITTFEIPFLRFLFLATMINAGLCQGNFSSAGCIQSEREALLTFKNDLTDTSNRLASWPGDGDCCRWSGITCDNRPCP</sequence>
<protein>
    <recommendedName>
        <fullName evidence="11">Leucine-rich repeat-containing N-terminal plant-type domain-containing protein</fullName>
    </recommendedName>
</protein>
<dbReference type="InterPro" id="IPR032675">
    <property type="entry name" value="LRR_dom_sf"/>
</dbReference>
<evidence type="ECO:0000256" key="4">
    <source>
        <dbReference type="ARBA" id="ARBA00022729"/>
    </source>
</evidence>
<evidence type="ECO:0000313" key="12">
    <source>
        <dbReference type="EMBL" id="EEF49546.1"/>
    </source>
</evidence>
<keyword evidence="6" id="KW-1133">Transmembrane helix</keyword>
<gene>
    <name evidence="12" type="ORF">RCOM_1452240</name>
</gene>
<keyword evidence="4 10" id="KW-0732">Signal</keyword>
<evidence type="ECO:0000256" key="2">
    <source>
        <dbReference type="ARBA" id="ARBA00022614"/>
    </source>
</evidence>
<dbReference type="EMBL" id="EQ973778">
    <property type="protein sequence ID" value="EEF49546.1"/>
    <property type="molecule type" value="Genomic_DNA"/>
</dbReference>
<evidence type="ECO:0000256" key="8">
    <source>
        <dbReference type="ARBA" id="ARBA00023170"/>
    </source>
</evidence>
<evidence type="ECO:0000256" key="6">
    <source>
        <dbReference type="ARBA" id="ARBA00022989"/>
    </source>
</evidence>
<dbReference type="PANTHER" id="PTHR48063">
    <property type="entry name" value="LRR RECEPTOR-LIKE KINASE"/>
    <property type="match status" value="1"/>
</dbReference>
<dbReference type="Pfam" id="PF08263">
    <property type="entry name" value="LRRNT_2"/>
    <property type="match status" value="1"/>
</dbReference>
<evidence type="ECO:0000256" key="7">
    <source>
        <dbReference type="ARBA" id="ARBA00023136"/>
    </source>
</evidence>
<evidence type="ECO:0000256" key="5">
    <source>
        <dbReference type="ARBA" id="ARBA00022737"/>
    </source>
</evidence>
<keyword evidence="5" id="KW-0677">Repeat</keyword>
<evidence type="ECO:0000256" key="3">
    <source>
        <dbReference type="ARBA" id="ARBA00022692"/>
    </source>
</evidence>
<dbReference type="InParanoid" id="B9RG91"/>
<feature type="domain" description="Leucine-rich repeat-containing N-terminal plant-type" evidence="11">
    <location>
        <begin position="36"/>
        <end position="74"/>
    </location>
</feature>
<evidence type="ECO:0000259" key="11">
    <source>
        <dbReference type="Pfam" id="PF08263"/>
    </source>
</evidence>
<keyword evidence="9" id="KW-0325">Glycoprotein</keyword>
<dbReference type="Gene3D" id="3.80.10.10">
    <property type="entry name" value="Ribonuclease Inhibitor"/>
    <property type="match status" value="1"/>
</dbReference>
<keyword evidence="7" id="KW-0472">Membrane</keyword>
<reference evidence="13" key="1">
    <citation type="journal article" date="2010" name="Nat. Biotechnol.">
        <title>Draft genome sequence of the oilseed species Ricinus communis.</title>
        <authorList>
            <person name="Chan A.P."/>
            <person name="Crabtree J."/>
            <person name="Zhao Q."/>
            <person name="Lorenzi H."/>
            <person name="Orvis J."/>
            <person name="Puiu D."/>
            <person name="Melake-Berhan A."/>
            <person name="Jones K.M."/>
            <person name="Redman J."/>
            <person name="Chen G."/>
            <person name="Cahoon E.B."/>
            <person name="Gedil M."/>
            <person name="Stanke M."/>
            <person name="Haas B.J."/>
            <person name="Wortman J.R."/>
            <person name="Fraser-Liggett C.M."/>
            <person name="Ravel J."/>
            <person name="Rabinowicz P.D."/>
        </authorList>
    </citation>
    <scope>NUCLEOTIDE SEQUENCE [LARGE SCALE GENOMIC DNA]</scope>
    <source>
        <strain evidence="13">cv. Hale</strain>
    </source>
</reference>
<keyword evidence="3" id="KW-0812">Transmembrane</keyword>
<evidence type="ECO:0000256" key="10">
    <source>
        <dbReference type="SAM" id="SignalP"/>
    </source>
</evidence>
<keyword evidence="2" id="KW-0433">Leucine-rich repeat</keyword>
<dbReference type="Proteomes" id="UP000008311">
    <property type="component" value="Unassembled WGS sequence"/>
</dbReference>
<evidence type="ECO:0000256" key="9">
    <source>
        <dbReference type="ARBA" id="ARBA00023180"/>
    </source>
</evidence>
<evidence type="ECO:0000256" key="1">
    <source>
        <dbReference type="ARBA" id="ARBA00004479"/>
    </source>
</evidence>
<dbReference type="GO" id="GO:0016020">
    <property type="term" value="C:membrane"/>
    <property type="evidence" value="ECO:0007669"/>
    <property type="project" value="UniProtKB-SubCell"/>
</dbReference>
<keyword evidence="8" id="KW-0675">Receptor</keyword>
<dbReference type="PANTHER" id="PTHR48063:SF112">
    <property type="entry name" value="RECEPTOR LIKE PROTEIN 30-LIKE"/>
    <property type="match status" value="1"/>
</dbReference>
<dbReference type="InterPro" id="IPR046956">
    <property type="entry name" value="RLP23-like"/>
</dbReference>
<feature type="chain" id="PRO_5002891014" description="Leucine-rich repeat-containing N-terminal plant-type domain-containing protein" evidence="10">
    <location>
        <begin position="26"/>
        <end position="79"/>
    </location>
</feature>
<name>B9RG91_RICCO</name>
<dbReference type="AlphaFoldDB" id="B9RG91"/>
<comment type="subcellular location">
    <subcellularLocation>
        <location evidence="1">Membrane</location>
        <topology evidence="1">Single-pass type I membrane protein</topology>
    </subcellularLocation>
</comment>
<keyword evidence="13" id="KW-1185">Reference proteome</keyword>
<organism evidence="12 13">
    <name type="scientific">Ricinus communis</name>
    <name type="common">Castor bean</name>
    <dbReference type="NCBI Taxonomy" id="3988"/>
    <lineage>
        <taxon>Eukaryota</taxon>
        <taxon>Viridiplantae</taxon>
        <taxon>Streptophyta</taxon>
        <taxon>Embryophyta</taxon>
        <taxon>Tracheophyta</taxon>
        <taxon>Spermatophyta</taxon>
        <taxon>Magnoliopsida</taxon>
        <taxon>eudicotyledons</taxon>
        <taxon>Gunneridae</taxon>
        <taxon>Pentapetalae</taxon>
        <taxon>rosids</taxon>
        <taxon>fabids</taxon>
        <taxon>Malpighiales</taxon>
        <taxon>Euphorbiaceae</taxon>
        <taxon>Acalyphoideae</taxon>
        <taxon>Acalypheae</taxon>
        <taxon>Ricinus</taxon>
    </lineage>
</organism>
<dbReference type="STRING" id="3988.B9RG91"/>
<proteinExistence type="predicted"/>